<dbReference type="Pfam" id="PF00646">
    <property type="entry name" value="F-box"/>
    <property type="match status" value="1"/>
</dbReference>
<dbReference type="AlphaFoldDB" id="A0AAD8W9W5"/>
<dbReference type="InterPro" id="IPR036047">
    <property type="entry name" value="F-box-like_dom_sf"/>
</dbReference>
<comment type="caution">
    <text evidence="2">The sequence shown here is derived from an EMBL/GenBank/DDBJ whole genome shotgun (WGS) entry which is preliminary data.</text>
</comment>
<keyword evidence="3" id="KW-1185">Reference proteome</keyword>
<dbReference type="PANTHER" id="PTHR34223">
    <property type="entry name" value="OS11G0201299 PROTEIN"/>
    <property type="match status" value="1"/>
</dbReference>
<evidence type="ECO:0000313" key="3">
    <source>
        <dbReference type="Proteomes" id="UP001231189"/>
    </source>
</evidence>
<reference evidence="2" key="1">
    <citation type="submission" date="2023-07" db="EMBL/GenBank/DDBJ databases">
        <title>A chromosome-level genome assembly of Lolium multiflorum.</title>
        <authorList>
            <person name="Chen Y."/>
            <person name="Copetti D."/>
            <person name="Kolliker R."/>
            <person name="Studer B."/>
        </authorList>
    </citation>
    <scope>NUCLEOTIDE SEQUENCE</scope>
    <source>
        <strain evidence="2">02402/16</strain>
        <tissue evidence="2">Leaf</tissue>
    </source>
</reference>
<gene>
    <name evidence="2" type="ORF">QYE76_064339</name>
</gene>
<proteinExistence type="predicted"/>
<feature type="domain" description="F-box" evidence="1">
    <location>
        <begin position="48"/>
        <end position="83"/>
    </location>
</feature>
<evidence type="ECO:0000259" key="1">
    <source>
        <dbReference type="PROSITE" id="PS50181"/>
    </source>
</evidence>
<dbReference type="PANTHER" id="PTHR34223:SF88">
    <property type="entry name" value="OS11G0200950 PROTEIN"/>
    <property type="match status" value="1"/>
</dbReference>
<dbReference type="InterPro" id="IPR001810">
    <property type="entry name" value="F-box_dom"/>
</dbReference>
<dbReference type="PROSITE" id="PS50181">
    <property type="entry name" value="FBOX"/>
    <property type="match status" value="1"/>
</dbReference>
<dbReference type="InterPro" id="IPR053781">
    <property type="entry name" value="F-box_AtFBL13-like"/>
</dbReference>
<dbReference type="SUPFAM" id="SSF81383">
    <property type="entry name" value="F-box domain"/>
    <property type="match status" value="1"/>
</dbReference>
<dbReference type="EMBL" id="JAUUTY010000004">
    <property type="protein sequence ID" value="KAK1646534.1"/>
    <property type="molecule type" value="Genomic_DNA"/>
</dbReference>
<accession>A0AAD8W9W5</accession>
<dbReference type="InterPro" id="IPR032675">
    <property type="entry name" value="LRR_dom_sf"/>
</dbReference>
<organism evidence="2 3">
    <name type="scientific">Lolium multiflorum</name>
    <name type="common">Italian ryegrass</name>
    <name type="synonym">Lolium perenne subsp. multiflorum</name>
    <dbReference type="NCBI Taxonomy" id="4521"/>
    <lineage>
        <taxon>Eukaryota</taxon>
        <taxon>Viridiplantae</taxon>
        <taxon>Streptophyta</taxon>
        <taxon>Embryophyta</taxon>
        <taxon>Tracheophyta</taxon>
        <taxon>Spermatophyta</taxon>
        <taxon>Magnoliopsida</taxon>
        <taxon>Liliopsida</taxon>
        <taxon>Poales</taxon>
        <taxon>Poaceae</taxon>
        <taxon>BOP clade</taxon>
        <taxon>Pooideae</taxon>
        <taxon>Poodae</taxon>
        <taxon>Poeae</taxon>
        <taxon>Poeae Chloroplast Group 2 (Poeae type)</taxon>
        <taxon>Loliodinae</taxon>
        <taxon>Loliinae</taxon>
        <taxon>Lolium</taxon>
    </lineage>
</organism>
<evidence type="ECO:0000313" key="2">
    <source>
        <dbReference type="EMBL" id="KAK1646534.1"/>
    </source>
</evidence>
<protein>
    <recommendedName>
        <fullName evidence="1">F-box domain-containing protein</fullName>
    </recommendedName>
</protein>
<sequence length="428" mass="48102">MAIRPHRGVLPQVNRYACLMVPTCAARQLFDRTPLGIKDEAKWTPSGPDGISALPDDVIHHVLGFLPAHDALQTSALARRWRNHWKWMHSLGFAAVSGSVSVVVLKRLVDRLLLDIRAPLDECVIDIQGLHELTEEVGRLIRHAVSEFHVRVLKVSLERQVVSGHPLVSGNLVRLELHHVTVKGTILDFSSCTALEDLVMTRAHIHATKISSPSLKRLRMKKCYLFPSVYSATCISAPSLVLMELDDLSVTTPLLERMPMLETAFVRLGHSWTFRCELCPTWLCCGVCAGCIKFYLMELGSLSSARHLELTAPSVKFTVLRCPTFSKLTTLLLNEWCLAADFGALSCILQHSPILEKLTLLLNQAQQETYNTMEQLPTISKCLKVVEIKCTKLDDRLYDFLKILKIFLGREHLRYNLTSGQTEIPLKV</sequence>
<dbReference type="Gene3D" id="3.80.10.10">
    <property type="entry name" value="Ribonuclease Inhibitor"/>
    <property type="match status" value="1"/>
</dbReference>
<name>A0AAD8W9W5_LOLMU</name>
<dbReference type="InterPro" id="IPR053197">
    <property type="entry name" value="F-box_SCFL_complex_component"/>
</dbReference>
<dbReference type="CDD" id="cd22160">
    <property type="entry name" value="F-box_AtFBL13-like"/>
    <property type="match status" value="1"/>
</dbReference>
<dbReference type="SUPFAM" id="SSF52047">
    <property type="entry name" value="RNI-like"/>
    <property type="match status" value="1"/>
</dbReference>
<dbReference type="Proteomes" id="UP001231189">
    <property type="component" value="Unassembled WGS sequence"/>
</dbReference>